<dbReference type="PANTHER" id="PTHR46554">
    <property type="entry name" value="MEDIATOR OF RNA POLYMERASE II TRANSCRIPTION SUBUNIT 26A-RELATED"/>
    <property type="match status" value="1"/>
</dbReference>
<evidence type="ECO:0000313" key="2">
    <source>
        <dbReference type="EMBL" id="WOL08758.1"/>
    </source>
</evidence>
<dbReference type="EMBL" id="CP136894">
    <property type="protein sequence ID" value="WOL08758.1"/>
    <property type="molecule type" value="Genomic_DNA"/>
</dbReference>
<dbReference type="Proteomes" id="UP001327560">
    <property type="component" value="Chromosome 5"/>
</dbReference>
<feature type="compositionally biased region" description="Basic and acidic residues" evidence="1">
    <location>
        <begin position="27"/>
        <end position="37"/>
    </location>
</feature>
<gene>
    <name evidence="2" type="ORF">Cni_G17511</name>
</gene>
<sequence length="155" mass="17680">MWVHLCLFAMKIFDGMDDGGNLTNNEESGKRQRDGNRPSKNVETVKKSESGPAKLASEGKVSTCENDKQKQIVVTPQSKPAVIQREIPNNAQEDAIQLQVKLERTKRKLHEGYQQAENAKKRRTIQLIDPRDVQKLTQNRRPKVKVSSRNSSGWW</sequence>
<feature type="region of interest" description="Disordered" evidence="1">
    <location>
        <begin position="111"/>
        <end position="155"/>
    </location>
</feature>
<accession>A0AAQ3QGV4</accession>
<name>A0AAQ3QGV4_9LILI</name>
<reference evidence="2 3" key="1">
    <citation type="submission" date="2023-10" db="EMBL/GenBank/DDBJ databases">
        <title>Chromosome-scale genome assembly provides insights into flower coloration mechanisms of Canna indica.</title>
        <authorList>
            <person name="Li C."/>
        </authorList>
    </citation>
    <scope>NUCLEOTIDE SEQUENCE [LARGE SCALE GENOMIC DNA]</scope>
    <source>
        <tissue evidence="2">Flower</tissue>
    </source>
</reference>
<evidence type="ECO:0000313" key="3">
    <source>
        <dbReference type="Proteomes" id="UP001327560"/>
    </source>
</evidence>
<organism evidence="2 3">
    <name type="scientific">Canna indica</name>
    <name type="common">Indian-shot</name>
    <dbReference type="NCBI Taxonomy" id="4628"/>
    <lineage>
        <taxon>Eukaryota</taxon>
        <taxon>Viridiplantae</taxon>
        <taxon>Streptophyta</taxon>
        <taxon>Embryophyta</taxon>
        <taxon>Tracheophyta</taxon>
        <taxon>Spermatophyta</taxon>
        <taxon>Magnoliopsida</taxon>
        <taxon>Liliopsida</taxon>
        <taxon>Zingiberales</taxon>
        <taxon>Cannaceae</taxon>
        <taxon>Canna</taxon>
    </lineage>
</organism>
<keyword evidence="3" id="KW-1185">Reference proteome</keyword>
<evidence type="ECO:0000256" key="1">
    <source>
        <dbReference type="SAM" id="MobiDB-lite"/>
    </source>
</evidence>
<protein>
    <submittedName>
        <fullName evidence="2">Mediator of RNA polymerase II transcription subunit 26b</fullName>
    </submittedName>
</protein>
<feature type="region of interest" description="Disordered" evidence="1">
    <location>
        <begin position="17"/>
        <end position="64"/>
    </location>
</feature>
<dbReference type="PANTHER" id="PTHR46554:SF2">
    <property type="entry name" value="TFIIS N-TERMINAL DOMAIN-CONTAINING PROTEIN"/>
    <property type="match status" value="1"/>
</dbReference>
<proteinExistence type="predicted"/>
<dbReference type="AlphaFoldDB" id="A0AAQ3QGV4"/>